<reference evidence="2" key="1">
    <citation type="journal article" date="2022" name="bioRxiv">
        <title>Sequencing and chromosome-scale assembly of the giantPleurodeles waltlgenome.</title>
        <authorList>
            <person name="Brown T."/>
            <person name="Elewa A."/>
            <person name="Iarovenko S."/>
            <person name="Subramanian E."/>
            <person name="Araus A.J."/>
            <person name="Petzold A."/>
            <person name="Susuki M."/>
            <person name="Suzuki K.-i.T."/>
            <person name="Hayashi T."/>
            <person name="Toyoda A."/>
            <person name="Oliveira C."/>
            <person name="Osipova E."/>
            <person name="Leigh N.D."/>
            <person name="Simon A."/>
            <person name="Yun M.H."/>
        </authorList>
    </citation>
    <scope>NUCLEOTIDE SEQUENCE</scope>
    <source>
        <strain evidence="2">20211129_DDA</strain>
        <tissue evidence="2">Liver</tissue>
    </source>
</reference>
<name>A0AAV7UG05_PLEWA</name>
<feature type="region of interest" description="Disordered" evidence="1">
    <location>
        <begin position="1"/>
        <end position="115"/>
    </location>
</feature>
<feature type="compositionally biased region" description="Polar residues" evidence="1">
    <location>
        <begin position="65"/>
        <end position="74"/>
    </location>
</feature>
<dbReference type="Proteomes" id="UP001066276">
    <property type="component" value="Chromosome 3_1"/>
</dbReference>
<gene>
    <name evidence="2" type="ORF">NDU88_004725</name>
</gene>
<proteinExistence type="predicted"/>
<evidence type="ECO:0000313" key="3">
    <source>
        <dbReference type="Proteomes" id="UP001066276"/>
    </source>
</evidence>
<keyword evidence="3" id="KW-1185">Reference proteome</keyword>
<protein>
    <submittedName>
        <fullName evidence="2">Uncharacterized protein</fullName>
    </submittedName>
</protein>
<dbReference type="EMBL" id="JANPWB010000005">
    <property type="protein sequence ID" value="KAJ1187960.1"/>
    <property type="molecule type" value="Genomic_DNA"/>
</dbReference>
<evidence type="ECO:0000256" key="1">
    <source>
        <dbReference type="SAM" id="MobiDB-lite"/>
    </source>
</evidence>
<accession>A0AAV7UG05</accession>
<evidence type="ECO:0000313" key="2">
    <source>
        <dbReference type="EMBL" id="KAJ1187960.1"/>
    </source>
</evidence>
<sequence length="115" mass="12050">MSSCFVDCRSPSGRGPARRALSGPRPHWTIEVRPRGGGRPSRTQPSGSQLFGQQKGVGTPAPTGVGSQIETSSFPGKGRRSAEPGPQTRPAPRSGPGPPPLWPDRLCGIQGFPPE</sequence>
<dbReference type="AlphaFoldDB" id="A0AAV7UG05"/>
<feature type="compositionally biased region" description="Pro residues" evidence="1">
    <location>
        <begin position="87"/>
        <end position="102"/>
    </location>
</feature>
<organism evidence="2 3">
    <name type="scientific">Pleurodeles waltl</name>
    <name type="common">Iberian ribbed newt</name>
    <dbReference type="NCBI Taxonomy" id="8319"/>
    <lineage>
        <taxon>Eukaryota</taxon>
        <taxon>Metazoa</taxon>
        <taxon>Chordata</taxon>
        <taxon>Craniata</taxon>
        <taxon>Vertebrata</taxon>
        <taxon>Euteleostomi</taxon>
        <taxon>Amphibia</taxon>
        <taxon>Batrachia</taxon>
        <taxon>Caudata</taxon>
        <taxon>Salamandroidea</taxon>
        <taxon>Salamandridae</taxon>
        <taxon>Pleurodelinae</taxon>
        <taxon>Pleurodeles</taxon>
    </lineage>
</organism>
<comment type="caution">
    <text evidence="2">The sequence shown here is derived from an EMBL/GenBank/DDBJ whole genome shotgun (WGS) entry which is preliminary data.</text>
</comment>
<feature type="compositionally biased region" description="Polar residues" evidence="1">
    <location>
        <begin position="41"/>
        <end position="52"/>
    </location>
</feature>